<evidence type="ECO:0000313" key="3">
    <source>
        <dbReference type="EMBL" id="SEP00984.1"/>
    </source>
</evidence>
<evidence type="ECO:0000256" key="1">
    <source>
        <dbReference type="SAM" id="SignalP"/>
    </source>
</evidence>
<proteinExistence type="predicted"/>
<dbReference type="RefSeq" id="WP_082867855.1">
    <property type="nucleotide sequence ID" value="NZ_CP011402.1"/>
</dbReference>
<dbReference type="Gene3D" id="1.10.530.10">
    <property type="match status" value="1"/>
</dbReference>
<organism evidence="3 4">
    <name type="scientific">Denitrobacterium detoxificans</name>
    <dbReference type="NCBI Taxonomy" id="79604"/>
    <lineage>
        <taxon>Bacteria</taxon>
        <taxon>Bacillati</taxon>
        <taxon>Actinomycetota</taxon>
        <taxon>Coriobacteriia</taxon>
        <taxon>Eggerthellales</taxon>
        <taxon>Eggerthellaceae</taxon>
        <taxon>Denitrobacterium</taxon>
    </lineage>
</organism>
<dbReference type="SMART" id="SM00047">
    <property type="entry name" value="LYZ2"/>
    <property type="match status" value="1"/>
</dbReference>
<keyword evidence="4" id="KW-1185">Reference proteome</keyword>
<dbReference type="GO" id="GO:0004040">
    <property type="term" value="F:amidase activity"/>
    <property type="evidence" value="ECO:0007669"/>
    <property type="project" value="InterPro"/>
</dbReference>
<sequence length="465" mass="50645">MKRTIALLATVCLLACLAVSSTAYAAEVVTGPEDADESSYETIDTAEYTPQALEEDTSDPLSSLRLQSTSGSVTYLSISIEQMASLEYAKGTNKYGGSTATYSQILNALDPNNVSLSEFADITVASGLTASQIDAFIDSTSKGRSGTLHGMGYAFIKAEQMYGVSAAYLVAHAVLESGWGTSTLARGYYYDGSIAIEGTTYSAGTYYNFFGIGAYDSSPLSGGRSMAVQNGWNSPEAAILGGAKWISTRYVHRVYDSYAAPTIYNMRWDYNRANDYGCSSGSAWHEYATDVQWPESIANLMDSVYAKNNVEPSYAYIIPCYSGSSVPSLNGVAMYRLYNPNGGEHFYTSSVVERSNLVSLGWQQEGIGWIAPNSSSTPVYRLYNPNGGDHHYTLSAEERDGLVELGWRYEGIGWYSDDSKSVPLYRQYNPNATSGSHNFTTSAEERDWLISLGWNDEGIAWYGIS</sequence>
<dbReference type="Pfam" id="PF18885">
    <property type="entry name" value="DUF5648"/>
    <property type="match status" value="1"/>
</dbReference>
<feature type="signal peptide" evidence="1">
    <location>
        <begin position="1"/>
        <end position="25"/>
    </location>
</feature>
<accession>A0A1H8UDQ2</accession>
<protein>
    <submittedName>
        <fullName evidence="3">Beta-N-acetylglucosaminidase</fullName>
    </submittedName>
</protein>
<gene>
    <name evidence="3" type="ORF">SAMN02910314_01908</name>
</gene>
<dbReference type="Proteomes" id="UP000182975">
    <property type="component" value="Unassembled WGS sequence"/>
</dbReference>
<dbReference type="EMBL" id="FOEC01000018">
    <property type="protein sequence ID" value="SEP00984.1"/>
    <property type="molecule type" value="Genomic_DNA"/>
</dbReference>
<reference evidence="4" key="1">
    <citation type="submission" date="2016-10" db="EMBL/GenBank/DDBJ databases">
        <authorList>
            <person name="Varghese N."/>
        </authorList>
    </citation>
    <scope>NUCLEOTIDE SEQUENCE [LARGE SCALE GENOMIC DNA]</scope>
    <source>
        <strain evidence="4">DSM 21843</strain>
    </source>
</reference>
<name>A0A1H8UDQ2_9ACTN</name>
<evidence type="ECO:0000313" key="4">
    <source>
        <dbReference type="Proteomes" id="UP000182975"/>
    </source>
</evidence>
<evidence type="ECO:0000259" key="2">
    <source>
        <dbReference type="SMART" id="SM00047"/>
    </source>
</evidence>
<dbReference type="OrthoDB" id="733404at2"/>
<keyword evidence="1" id="KW-0732">Signal</keyword>
<dbReference type="Pfam" id="PF01832">
    <property type="entry name" value="Glucosaminidase"/>
    <property type="match status" value="1"/>
</dbReference>
<dbReference type="InterPro" id="IPR002901">
    <property type="entry name" value="MGlyc_endo_b_GlcNAc-like_dom"/>
</dbReference>
<dbReference type="InterPro" id="IPR043708">
    <property type="entry name" value="DUF5648"/>
</dbReference>
<dbReference type="AlphaFoldDB" id="A0A1H8UDQ2"/>
<feature type="domain" description="Mannosyl-glycoprotein endo-beta-N-acetylglucosamidase-like" evidence="2">
    <location>
        <begin position="140"/>
        <end position="309"/>
    </location>
</feature>
<feature type="chain" id="PRO_5010172889" evidence="1">
    <location>
        <begin position="26"/>
        <end position="465"/>
    </location>
</feature>